<dbReference type="PROSITE" id="PS50111">
    <property type="entry name" value="CHEMOTAXIS_TRANSDUC_2"/>
    <property type="match status" value="1"/>
</dbReference>
<dbReference type="PANTHER" id="PTHR32089">
    <property type="entry name" value="METHYL-ACCEPTING CHEMOTAXIS PROTEIN MCPB"/>
    <property type="match status" value="1"/>
</dbReference>
<dbReference type="SMART" id="SM00283">
    <property type="entry name" value="MA"/>
    <property type="match status" value="1"/>
</dbReference>
<reference evidence="9 10" key="1">
    <citation type="submission" date="2018-07" db="EMBL/GenBank/DDBJ databases">
        <title>Venubactetium sediminum gen. nov., sp. nov., isolated from a marine solar saltern.</title>
        <authorList>
            <person name="Wang S."/>
        </authorList>
    </citation>
    <scope>NUCLEOTIDE SEQUENCE [LARGE SCALE GENOMIC DNA]</scope>
    <source>
        <strain evidence="9 10">WD2A32</strain>
    </source>
</reference>
<comment type="caution">
    <text evidence="9">The sequence shown here is derived from an EMBL/GenBank/DDBJ whole genome shotgun (WGS) entry which is preliminary data.</text>
</comment>
<dbReference type="GO" id="GO:0020037">
    <property type="term" value="F:heme binding"/>
    <property type="evidence" value="ECO:0007669"/>
    <property type="project" value="InterPro"/>
</dbReference>
<dbReference type="InterPro" id="IPR044398">
    <property type="entry name" value="Globin-sensor_dom"/>
</dbReference>
<dbReference type="PROSITE" id="PS50192">
    <property type="entry name" value="T_SNARE"/>
    <property type="match status" value="1"/>
</dbReference>
<comment type="subcellular location">
    <subcellularLocation>
        <location evidence="1">Cell inner membrane</location>
        <topology evidence="1">Multi-pass membrane protein</topology>
    </subcellularLocation>
</comment>
<evidence type="ECO:0000313" key="10">
    <source>
        <dbReference type="Proteomes" id="UP000253941"/>
    </source>
</evidence>
<dbReference type="PRINTS" id="PR00260">
    <property type="entry name" value="CHEMTRNSDUCR"/>
</dbReference>
<dbReference type="AlphaFoldDB" id="A0A369T4Y4"/>
<feature type="region of interest" description="Disordered" evidence="6">
    <location>
        <begin position="209"/>
        <end position="237"/>
    </location>
</feature>
<gene>
    <name evidence="9" type="ORF">DRB17_18335</name>
</gene>
<dbReference type="Gene3D" id="1.10.490.10">
    <property type="entry name" value="Globins"/>
    <property type="match status" value="1"/>
</dbReference>
<keyword evidence="10" id="KW-1185">Reference proteome</keyword>
<keyword evidence="2" id="KW-1003">Cell membrane</keyword>
<evidence type="ECO:0000256" key="2">
    <source>
        <dbReference type="ARBA" id="ARBA00022519"/>
    </source>
</evidence>
<dbReference type="SUPFAM" id="SSF58104">
    <property type="entry name" value="Methyl-accepting chemotaxis protein (MCP) signaling domain"/>
    <property type="match status" value="1"/>
</dbReference>
<comment type="similarity">
    <text evidence="4">Belongs to the methyl-accepting chemotaxis (MCP) protein family.</text>
</comment>
<evidence type="ECO:0000256" key="3">
    <source>
        <dbReference type="ARBA" id="ARBA00023224"/>
    </source>
</evidence>
<dbReference type="CDD" id="cd01068">
    <property type="entry name" value="globin_sensor"/>
    <property type="match status" value="1"/>
</dbReference>
<protein>
    <submittedName>
        <fullName evidence="9">Chemotaxis protein</fullName>
    </submittedName>
</protein>
<dbReference type="InterPro" id="IPR012292">
    <property type="entry name" value="Globin/Proto"/>
</dbReference>
<evidence type="ECO:0000259" key="7">
    <source>
        <dbReference type="PROSITE" id="PS50111"/>
    </source>
</evidence>
<keyword evidence="2" id="KW-0472">Membrane</keyword>
<dbReference type="InterPro" id="IPR039379">
    <property type="entry name" value="Protoglobin_sensor_dom"/>
</dbReference>
<dbReference type="GO" id="GO:0007165">
    <property type="term" value="P:signal transduction"/>
    <property type="evidence" value="ECO:0007669"/>
    <property type="project" value="UniProtKB-KW"/>
</dbReference>
<dbReference type="InterPro" id="IPR009050">
    <property type="entry name" value="Globin-like_sf"/>
</dbReference>
<dbReference type="GO" id="GO:0019825">
    <property type="term" value="F:oxygen binding"/>
    <property type="evidence" value="ECO:0007669"/>
    <property type="project" value="InterPro"/>
</dbReference>
<dbReference type="EMBL" id="QPMH01000028">
    <property type="protein sequence ID" value="RDD60393.1"/>
    <property type="molecule type" value="Genomic_DNA"/>
</dbReference>
<evidence type="ECO:0000256" key="1">
    <source>
        <dbReference type="ARBA" id="ARBA00004429"/>
    </source>
</evidence>
<keyword evidence="3 5" id="KW-0807">Transducer</keyword>
<evidence type="ECO:0000256" key="5">
    <source>
        <dbReference type="PROSITE-ProRule" id="PRU00284"/>
    </source>
</evidence>
<dbReference type="Gene3D" id="1.10.287.950">
    <property type="entry name" value="Methyl-accepting chemotaxis protein"/>
    <property type="match status" value="1"/>
</dbReference>
<dbReference type="GO" id="GO:0005886">
    <property type="term" value="C:plasma membrane"/>
    <property type="evidence" value="ECO:0007669"/>
    <property type="project" value="UniProtKB-SubCell"/>
</dbReference>
<evidence type="ECO:0000313" key="9">
    <source>
        <dbReference type="EMBL" id="RDD60393.1"/>
    </source>
</evidence>
<evidence type="ECO:0000256" key="4">
    <source>
        <dbReference type="ARBA" id="ARBA00029447"/>
    </source>
</evidence>
<dbReference type="PANTHER" id="PTHR32089:SF112">
    <property type="entry name" value="LYSOZYME-LIKE PROTEIN-RELATED"/>
    <property type="match status" value="1"/>
</dbReference>
<dbReference type="SUPFAM" id="SSF46458">
    <property type="entry name" value="Globin-like"/>
    <property type="match status" value="1"/>
</dbReference>
<sequence>MKEGGVMGDRSRDITVKLDFLRLDGGSRETLREVGGCIGGNLEGVLSRFYEHVTSYPELKELLGSETNIAAVRSAQAKHWQGLFQAQFDESYREGVRRIGEAHFRHDLSQSWYMGGYCFVLNELVRVMTQRYRFRPKQLVAAIQAINKAVFLDMDLALEVYHDAILAEREKRQKKLEDLIRDFDEAAESTTGAASQSVEELRGIAEKMSGTAQETNRQATAAATASEQASSNVQMVSSAAEELSGSINEISRQVAESSQIASTAVREAQTTNETMQSLAGAAEKIGKVVDLIRDIAEQTNLLALNATIEAARAGDAGKGFAVVANEVKSLANQTSKATEEISGQVGEVQRVAQSAVGAIESIGGTIQKMDEIAASIASAMEQQQSATGEIARNVQEGAAGAEEASRSTAKVTEAAQTTGSAAEQVNGAARQLGEQTDALKARIDEFLSGVKAA</sequence>
<dbReference type="Pfam" id="PF11563">
    <property type="entry name" value="Protoglobin"/>
    <property type="match status" value="1"/>
</dbReference>
<accession>A0A369T4Y4</accession>
<evidence type="ECO:0000256" key="6">
    <source>
        <dbReference type="SAM" id="MobiDB-lite"/>
    </source>
</evidence>
<evidence type="ECO:0000259" key="8">
    <source>
        <dbReference type="PROSITE" id="PS50192"/>
    </source>
</evidence>
<feature type="domain" description="Methyl-accepting transducer" evidence="7">
    <location>
        <begin position="197"/>
        <end position="433"/>
    </location>
</feature>
<dbReference type="Pfam" id="PF00015">
    <property type="entry name" value="MCPsignal"/>
    <property type="match status" value="1"/>
</dbReference>
<dbReference type="InterPro" id="IPR000727">
    <property type="entry name" value="T_SNARE_dom"/>
</dbReference>
<proteinExistence type="inferred from homology"/>
<keyword evidence="2" id="KW-0997">Cell inner membrane</keyword>
<dbReference type="Proteomes" id="UP000253941">
    <property type="component" value="Unassembled WGS sequence"/>
</dbReference>
<dbReference type="InterPro" id="IPR004090">
    <property type="entry name" value="Chemotax_Me-accpt_rcpt"/>
</dbReference>
<dbReference type="GO" id="GO:0004888">
    <property type="term" value="F:transmembrane signaling receptor activity"/>
    <property type="evidence" value="ECO:0007669"/>
    <property type="project" value="InterPro"/>
</dbReference>
<organism evidence="9 10">
    <name type="scientific">Ferruginivarius sediminum</name>
    <dbReference type="NCBI Taxonomy" id="2661937"/>
    <lineage>
        <taxon>Bacteria</taxon>
        <taxon>Pseudomonadati</taxon>
        <taxon>Pseudomonadota</taxon>
        <taxon>Alphaproteobacteria</taxon>
        <taxon>Rhodospirillales</taxon>
        <taxon>Rhodospirillaceae</taxon>
        <taxon>Ferruginivarius</taxon>
    </lineage>
</organism>
<feature type="domain" description="T-SNARE coiled-coil homology" evidence="8">
    <location>
        <begin position="349"/>
        <end position="411"/>
    </location>
</feature>
<dbReference type="InterPro" id="IPR004089">
    <property type="entry name" value="MCPsignal_dom"/>
</dbReference>
<dbReference type="GO" id="GO:0006935">
    <property type="term" value="P:chemotaxis"/>
    <property type="evidence" value="ECO:0007669"/>
    <property type="project" value="InterPro"/>
</dbReference>
<name>A0A369T4Y4_9PROT</name>
<feature type="compositionally biased region" description="Low complexity" evidence="6">
    <location>
        <begin position="211"/>
        <end position="232"/>
    </location>
</feature>